<dbReference type="EMBL" id="JBHRRZ010000003">
    <property type="protein sequence ID" value="MFC2947294.1"/>
    <property type="molecule type" value="Genomic_DNA"/>
</dbReference>
<comment type="caution">
    <text evidence="4">The sequence shown here is derived from an EMBL/GenBank/DDBJ whole genome shotgun (WGS) entry which is preliminary data.</text>
</comment>
<evidence type="ECO:0000259" key="3">
    <source>
        <dbReference type="Pfam" id="PF00144"/>
    </source>
</evidence>
<dbReference type="PANTHER" id="PTHR43283">
    <property type="entry name" value="BETA-LACTAMASE-RELATED"/>
    <property type="match status" value="1"/>
</dbReference>
<keyword evidence="5" id="KW-1185">Reference proteome</keyword>
<dbReference type="InterPro" id="IPR012338">
    <property type="entry name" value="Beta-lactam/transpept-like"/>
</dbReference>
<dbReference type="PANTHER" id="PTHR43283:SF11">
    <property type="entry name" value="BETA-LACTAMASE-RELATED DOMAIN-CONTAINING PROTEIN"/>
    <property type="match status" value="1"/>
</dbReference>
<dbReference type="RefSeq" id="WP_390302627.1">
    <property type="nucleotide sequence ID" value="NZ_JBHRRZ010000003.1"/>
</dbReference>
<keyword evidence="1 4" id="KW-0378">Hydrolase</keyword>
<gene>
    <name evidence="4" type="ORF">ACFODW_02795</name>
</gene>
<sequence length="550" mass="61055">MIKTKLFSAFTLFASLALVLGNTIPVSAKDPHPRFHWGESGPSSPVINPGSARGAGMMEAPLEKIDSVMENHIDQGTMPGAVTLVARKGHIVQHEAYGHAYLYEDDKGNMADEPIAMEKDTIFDLASISKIFTSTAAMILYEQGAFYLDDPVARYLPEFGANGKENVTIQQLMTHTSGFTAWIPLYTIGDSREQRIQHVLQHPLENEPGATYTYSDLNMIALGALVEELSGKRLDDFVYEQITGPLGMKNTMYNPPKEFKKRIAATEYQTGIGRSLVWGEVHDENAWSLDGVAGHAGVFSTAEDLAKLAHMFLEEGRYGGKQILQPETVKLLTENQIPEFPGNDHGLGWELMQGWYMDGLSEPDTIGHTGYTGTSLVISQNNDTIAILLTNRVHPSRETASTNLVRQAFAGLAADAIPIDIPNGEDAWFSDYGNNLDRNLIAEVELKEDAVLTFDTWYSMEHGYDFGKLEFSQDGVNWETMDDPYTGNSGTWLPKEIHLPQETTHIRFSYQTDNGANGRGWYLNNLQVTDTEGGSFPLSFTTNSWTQRNY</sequence>
<dbReference type="Proteomes" id="UP001595387">
    <property type="component" value="Unassembled WGS sequence"/>
</dbReference>
<feature type="domain" description="Beta-lactamase-related" evidence="3">
    <location>
        <begin position="66"/>
        <end position="403"/>
    </location>
</feature>
<dbReference type="Gene3D" id="2.60.120.260">
    <property type="entry name" value="Galactose-binding domain-like"/>
    <property type="match status" value="1"/>
</dbReference>
<dbReference type="Pfam" id="PF00144">
    <property type="entry name" value="Beta-lactamase"/>
    <property type="match status" value="1"/>
</dbReference>
<evidence type="ECO:0000256" key="2">
    <source>
        <dbReference type="SAM" id="SignalP"/>
    </source>
</evidence>
<dbReference type="Gene3D" id="3.40.710.10">
    <property type="entry name" value="DD-peptidase/beta-lactamase superfamily"/>
    <property type="match status" value="1"/>
</dbReference>
<dbReference type="Pfam" id="PF20773">
    <property type="entry name" value="InhA-like_MAM"/>
    <property type="match status" value="1"/>
</dbReference>
<name>A0ABV7A321_9BACI</name>
<dbReference type="InterPro" id="IPR050789">
    <property type="entry name" value="Diverse_Enzym_Activities"/>
</dbReference>
<accession>A0ABV7A321</accession>
<dbReference type="InterPro" id="IPR001466">
    <property type="entry name" value="Beta-lactam-related"/>
</dbReference>
<evidence type="ECO:0000256" key="1">
    <source>
        <dbReference type="ARBA" id="ARBA00022801"/>
    </source>
</evidence>
<evidence type="ECO:0000313" key="4">
    <source>
        <dbReference type="EMBL" id="MFC2947294.1"/>
    </source>
</evidence>
<feature type="signal peptide" evidence="2">
    <location>
        <begin position="1"/>
        <end position="28"/>
    </location>
</feature>
<keyword evidence="2" id="KW-0732">Signal</keyword>
<proteinExistence type="predicted"/>
<organism evidence="4 5">
    <name type="scientific">Virgibacillus sediminis</name>
    <dbReference type="NCBI Taxonomy" id="202260"/>
    <lineage>
        <taxon>Bacteria</taxon>
        <taxon>Bacillati</taxon>
        <taxon>Bacillota</taxon>
        <taxon>Bacilli</taxon>
        <taxon>Bacillales</taxon>
        <taxon>Bacillaceae</taxon>
        <taxon>Virgibacillus</taxon>
    </lineage>
</organism>
<dbReference type="SUPFAM" id="SSF56601">
    <property type="entry name" value="beta-lactamase/transpeptidase-like"/>
    <property type="match status" value="1"/>
</dbReference>
<dbReference type="GO" id="GO:0016787">
    <property type="term" value="F:hydrolase activity"/>
    <property type="evidence" value="ECO:0007669"/>
    <property type="project" value="UniProtKB-KW"/>
</dbReference>
<protein>
    <submittedName>
        <fullName evidence="4">Serine hydrolase</fullName>
    </submittedName>
</protein>
<feature type="chain" id="PRO_5046201678" evidence="2">
    <location>
        <begin position="29"/>
        <end position="550"/>
    </location>
</feature>
<evidence type="ECO:0000313" key="5">
    <source>
        <dbReference type="Proteomes" id="UP001595387"/>
    </source>
</evidence>
<reference evidence="5" key="1">
    <citation type="journal article" date="2019" name="Int. J. Syst. Evol. Microbiol.">
        <title>The Global Catalogue of Microorganisms (GCM) 10K type strain sequencing project: providing services to taxonomists for standard genome sequencing and annotation.</title>
        <authorList>
            <consortium name="The Broad Institute Genomics Platform"/>
            <consortium name="The Broad Institute Genome Sequencing Center for Infectious Disease"/>
            <person name="Wu L."/>
            <person name="Ma J."/>
        </authorList>
    </citation>
    <scope>NUCLEOTIDE SEQUENCE [LARGE SCALE GENOMIC DNA]</scope>
    <source>
        <strain evidence="5">KCTC 13193</strain>
    </source>
</reference>